<dbReference type="Pfam" id="PF00306">
    <property type="entry name" value="ATP-synt_ab_C"/>
    <property type="match status" value="1"/>
</dbReference>
<organism evidence="2 3">
    <name type="scientific">Streptomyces roseolus</name>
    <dbReference type="NCBI Taxonomy" id="67358"/>
    <lineage>
        <taxon>Bacteria</taxon>
        <taxon>Bacillati</taxon>
        <taxon>Actinomycetota</taxon>
        <taxon>Actinomycetes</taxon>
        <taxon>Kitasatosporales</taxon>
        <taxon>Streptomycetaceae</taxon>
        <taxon>Streptomyces</taxon>
    </lineage>
</organism>
<protein>
    <recommendedName>
        <fullName evidence="1">ATP synthase alpha subunit C-terminal domain-containing protein</fullName>
    </recommendedName>
</protein>
<dbReference type="Proteomes" id="UP001278571">
    <property type="component" value="Unassembled WGS sequence"/>
</dbReference>
<dbReference type="InterPro" id="IPR000793">
    <property type="entry name" value="ATP_synth_asu_C"/>
</dbReference>
<gene>
    <name evidence="2" type="ORF">R2363_19290</name>
</gene>
<comment type="caution">
    <text evidence="2">The sequence shown here is derived from an EMBL/GenBank/DDBJ whole genome shotgun (WGS) entry which is preliminary data.</text>
</comment>
<sequence>TPYNVIDQIVSIFAGSNGFLDDLTNDQVKPFEEGLLKFVKDKYPDVIEGLRTKQAMDKDLEASLLKAAGEFKAKFSAN</sequence>
<keyword evidence="3" id="KW-1185">Reference proteome</keyword>
<name>A0ABU4K9B2_9ACTN</name>
<proteinExistence type="predicted"/>
<evidence type="ECO:0000313" key="2">
    <source>
        <dbReference type="EMBL" id="MDX2294312.1"/>
    </source>
</evidence>
<dbReference type="EMBL" id="JAWJZF010000392">
    <property type="protein sequence ID" value="MDX2294312.1"/>
    <property type="molecule type" value="Genomic_DNA"/>
</dbReference>
<dbReference type="InterPro" id="IPR038376">
    <property type="entry name" value="ATP_synth_asu_C_sf"/>
</dbReference>
<feature type="domain" description="ATP synthase alpha subunit C-terminal" evidence="1">
    <location>
        <begin position="2"/>
        <end position="71"/>
    </location>
</feature>
<accession>A0ABU4K9B2</accession>
<feature type="non-terminal residue" evidence="2">
    <location>
        <position position="1"/>
    </location>
</feature>
<reference evidence="2 3" key="1">
    <citation type="submission" date="2023-10" db="EMBL/GenBank/DDBJ databases">
        <authorList>
            <person name="Wang X.X."/>
        </authorList>
    </citation>
    <scope>NUCLEOTIDE SEQUENCE [LARGE SCALE GENOMIC DNA]</scope>
    <source>
        <strain evidence="2 3">NBRC 12816</strain>
    </source>
</reference>
<evidence type="ECO:0000259" key="1">
    <source>
        <dbReference type="Pfam" id="PF00306"/>
    </source>
</evidence>
<dbReference type="SUPFAM" id="SSF47917">
    <property type="entry name" value="C-terminal domain of alpha and beta subunits of F1 ATP synthase"/>
    <property type="match status" value="1"/>
</dbReference>
<evidence type="ECO:0000313" key="3">
    <source>
        <dbReference type="Proteomes" id="UP001278571"/>
    </source>
</evidence>
<dbReference type="Gene3D" id="1.20.150.20">
    <property type="entry name" value="ATP synthase alpha/beta chain, C-terminal domain"/>
    <property type="match status" value="1"/>
</dbReference>